<dbReference type="PANTHER" id="PTHR46508">
    <property type="entry name" value="PHD FINGER FAMILY PROTEIN"/>
    <property type="match status" value="1"/>
</dbReference>
<protein>
    <recommendedName>
        <fullName evidence="5">Membrane-bound transcription factor PTM chromo domain-containing protein</fullName>
    </recommendedName>
</protein>
<keyword evidence="1" id="KW-0479">Metal-binding</keyword>
<evidence type="ECO:0000256" key="3">
    <source>
        <dbReference type="ARBA" id="ARBA00022833"/>
    </source>
</evidence>
<gene>
    <name evidence="6" type="ORF">M8C21_002132</name>
</gene>
<evidence type="ECO:0000259" key="5">
    <source>
        <dbReference type="Pfam" id="PF24294"/>
    </source>
</evidence>
<feature type="region of interest" description="Disordered" evidence="4">
    <location>
        <begin position="434"/>
        <end position="539"/>
    </location>
</feature>
<keyword evidence="3" id="KW-0862">Zinc</keyword>
<name>A0AAD5CG83_AMBAR</name>
<sequence>MKRKVYGGKDDNNNRTGKRGFFLNDVEDSNAAIKGAAKILSSFRGSKNVEDSVSSIAAEVINMEESLYGLTVGNFLNSSYRNSWRRRVEEAASLSEIKAYLLELERNIRDIAFSTDWIRHVDDTDSESQLSQSAKSVVGSVKKRSRKPSIVRRKIPYADVKDLSTDFAWWRGGMLSKRMIKHAAQQGGCKKINGVHYVDSREVLKRSKQFIWRAAVDLSQTASELALQVRYLDLHVRWNELVCPEQPLQDEKGLEADAYAFRNACIIDKKKMGNKLGYGVVFENQKHLPSRVLKKVLKVEETGDKKSKHWFFEMHIPLYLIKEYEMGMAGAVKLPASDIKHVTKSSKLSKKQLMASGKNLFSFLEHKRENMGKVFCTFCQHDVSFGVAARCSACQGYCHDECAVGTYNIQTAARIEFVVTCKRCYDAEKDVTPTSEIVADSPTSPLLSQGQESQHSTSLIQVAKQNGHERPLEYSNPITSEPEIGTIGKETGKNQPVRPLEYSNPISSEPEIGTTGKENSKSQPLQSVGQKPEVFNSSKASKKKSKVCLGLIWKKRNPNDTGTEFRKNNILLKGDPNGRLLAPMCHLCKQPYNSDLMYILCETCKNWFHAESVDLQESKVMEVFGYKCCRCRRIRVPICPHTDPGTRLRIEEKKEANAKAQMKKNIGYSSDLDPLRFFDLL</sequence>
<feature type="domain" description="Membrane-bound transcription factor PTM chromo" evidence="5">
    <location>
        <begin position="259"/>
        <end position="327"/>
    </location>
</feature>
<organism evidence="6 7">
    <name type="scientific">Ambrosia artemisiifolia</name>
    <name type="common">Common ragweed</name>
    <dbReference type="NCBI Taxonomy" id="4212"/>
    <lineage>
        <taxon>Eukaryota</taxon>
        <taxon>Viridiplantae</taxon>
        <taxon>Streptophyta</taxon>
        <taxon>Embryophyta</taxon>
        <taxon>Tracheophyta</taxon>
        <taxon>Spermatophyta</taxon>
        <taxon>Magnoliopsida</taxon>
        <taxon>eudicotyledons</taxon>
        <taxon>Gunneridae</taxon>
        <taxon>Pentapetalae</taxon>
        <taxon>asterids</taxon>
        <taxon>campanulids</taxon>
        <taxon>Asterales</taxon>
        <taxon>Asteraceae</taxon>
        <taxon>Asteroideae</taxon>
        <taxon>Heliantheae alliance</taxon>
        <taxon>Heliantheae</taxon>
        <taxon>Ambrosia</taxon>
    </lineage>
</organism>
<dbReference type="EMBL" id="JAMZMK010008272">
    <property type="protein sequence ID" value="KAI7741113.1"/>
    <property type="molecule type" value="Genomic_DNA"/>
</dbReference>
<reference evidence="6" key="1">
    <citation type="submission" date="2022-06" db="EMBL/GenBank/DDBJ databases">
        <title>Uncovering the hologenomic basis of an extraordinary plant invasion.</title>
        <authorList>
            <person name="Bieker V.C."/>
            <person name="Martin M.D."/>
            <person name="Gilbert T."/>
            <person name="Hodgins K."/>
            <person name="Battlay P."/>
            <person name="Petersen B."/>
            <person name="Wilson J."/>
        </authorList>
    </citation>
    <scope>NUCLEOTIDE SEQUENCE</scope>
    <source>
        <strain evidence="6">AA19_3_7</strain>
        <tissue evidence="6">Leaf</tissue>
    </source>
</reference>
<keyword evidence="7" id="KW-1185">Reference proteome</keyword>
<dbReference type="SUPFAM" id="SSF57903">
    <property type="entry name" value="FYVE/PHD zinc finger"/>
    <property type="match status" value="1"/>
</dbReference>
<dbReference type="Pfam" id="PF24294">
    <property type="entry name" value="Chromo_PTM"/>
    <property type="match status" value="1"/>
</dbReference>
<dbReference type="AlphaFoldDB" id="A0AAD5CG83"/>
<dbReference type="InterPro" id="IPR013083">
    <property type="entry name" value="Znf_RING/FYVE/PHD"/>
</dbReference>
<dbReference type="Gene3D" id="3.30.40.10">
    <property type="entry name" value="Zinc/RING finger domain, C3HC4 (zinc finger)"/>
    <property type="match status" value="1"/>
</dbReference>
<dbReference type="GO" id="GO:0008270">
    <property type="term" value="F:zinc ion binding"/>
    <property type="evidence" value="ECO:0007669"/>
    <property type="project" value="UniProtKB-KW"/>
</dbReference>
<dbReference type="InterPro" id="IPR056618">
    <property type="entry name" value="Chromo_PTM"/>
</dbReference>
<feature type="compositionally biased region" description="Polar residues" evidence="4">
    <location>
        <begin position="441"/>
        <end position="464"/>
    </location>
</feature>
<proteinExistence type="predicted"/>
<keyword evidence="2" id="KW-0863">Zinc-finger</keyword>
<comment type="caution">
    <text evidence="6">The sequence shown here is derived from an EMBL/GenBank/DDBJ whole genome shotgun (WGS) entry which is preliminary data.</text>
</comment>
<evidence type="ECO:0000256" key="2">
    <source>
        <dbReference type="ARBA" id="ARBA00022771"/>
    </source>
</evidence>
<evidence type="ECO:0000256" key="1">
    <source>
        <dbReference type="ARBA" id="ARBA00022723"/>
    </source>
</evidence>
<accession>A0AAD5CG83</accession>
<evidence type="ECO:0000313" key="7">
    <source>
        <dbReference type="Proteomes" id="UP001206925"/>
    </source>
</evidence>
<dbReference type="PANTHER" id="PTHR46508:SF1">
    <property type="entry name" value="PHD FINGER FAMILY PROTEIN"/>
    <property type="match status" value="1"/>
</dbReference>
<dbReference type="Proteomes" id="UP001206925">
    <property type="component" value="Unassembled WGS sequence"/>
</dbReference>
<evidence type="ECO:0000256" key="4">
    <source>
        <dbReference type="SAM" id="MobiDB-lite"/>
    </source>
</evidence>
<evidence type="ECO:0000313" key="6">
    <source>
        <dbReference type="EMBL" id="KAI7741113.1"/>
    </source>
</evidence>
<dbReference type="InterPro" id="IPR011011">
    <property type="entry name" value="Znf_FYVE_PHD"/>
</dbReference>